<organism evidence="3 4">
    <name type="scientific">Streptococcus vestibularis F0396</name>
    <dbReference type="NCBI Taxonomy" id="904306"/>
    <lineage>
        <taxon>Bacteria</taxon>
        <taxon>Bacillati</taxon>
        <taxon>Bacillota</taxon>
        <taxon>Bacilli</taxon>
        <taxon>Lactobacillales</taxon>
        <taxon>Streptococcaceae</taxon>
        <taxon>Streptococcus</taxon>
    </lineage>
</organism>
<protein>
    <submittedName>
        <fullName evidence="3">PTS system fructose IIA component</fullName>
    </submittedName>
</protein>
<dbReference type="Proteomes" id="UP000004896">
    <property type="component" value="Unassembled WGS sequence"/>
</dbReference>
<dbReference type="Gene3D" id="3.40.50.510">
    <property type="entry name" value="Phosphotransferase system, mannose-type IIA component"/>
    <property type="match status" value="1"/>
</dbReference>
<dbReference type="GO" id="GO:0009401">
    <property type="term" value="P:phosphoenolpyruvate-dependent sugar phosphotransferase system"/>
    <property type="evidence" value="ECO:0007669"/>
    <property type="project" value="InterPro"/>
</dbReference>
<dbReference type="InterPro" id="IPR051471">
    <property type="entry name" value="Bacterial_PTS_sugar_comp"/>
</dbReference>
<dbReference type="Pfam" id="PF03610">
    <property type="entry name" value="EIIA-man"/>
    <property type="match status" value="1"/>
</dbReference>
<reference evidence="3 4" key="1">
    <citation type="submission" date="2010-10" db="EMBL/GenBank/DDBJ databases">
        <authorList>
            <person name="Durkin A.S."/>
            <person name="Madupu R."/>
            <person name="Torralba M."/>
            <person name="Gillis M."/>
            <person name="Methe B."/>
            <person name="Sutton G."/>
            <person name="Nelson K.E."/>
        </authorList>
    </citation>
    <scope>NUCLEOTIDE SEQUENCE [LARGE SCALE GENOMIC DNA]</scope>
    <source>
        <strain evidence="3 4">F0396</strain>
    </source>
</reference>
<dbReference type="EMBL" id="AEKO01000007">
    <property type="protein sequence ID" value="EFQ58864.1"/>
    <property type="molecule type" value="Genomic_DNA"/>
</dbReference>
<evidence type="ECO:0000313" key="3">
    <source>
        <dbReference type="EMBL" id="EFQ58864.1"/>
    </source>
</evidence>
<dbReference type="GO" id="GO:0016020">
    <property type="term" value="C:membrane"/>
    <property type="evidence" value="ECO:0007669"/>
    <property type="project" value="InterPro"/>
</dbReference>
<feature type="domain" description="PTS EIIA type-4" evidence="2">
    <location>
        <begin position="2"/>
        <end position="123"/>
    </location>
</feature>
<dbReference type="InterPro" id="IPR036662">
    <property type="entry name" value="PTS_EIIA_man-typ_sf"/>
</dbReference>
<dbReference type="GO" id="GO:0016740">
    <property type="term" value="F:transferase activity"/>
    <property type="evidence" value="ECO:0007669"/>
    <property type="project" value="UniProtKB-KW"/>
</dbReference>
<dbReference type="SUPFAM" id="SSF53062">
    <property type="entry name" value="PTS system fructose IIA component-like"/>
    <property type="match status" value="1"/>
</dbReference>
<dbReference type="AlphaFoldDB" id="E3CQR2"/>
<name>E3CQR2_STRVE</name>
<keyword evidence="1" id="KW-0808">Transferase</keyword>
<evidence type="ECO:0000313" key="4">
    <source>
        <dbReference type="Proteomes" id="UP000004896"/>
    </source>
</evidence>
<accession>E3CQR2</accession>
<dbReference type="OrthoDB" id="6578004at2"/>
<dbReference type="PANTHER" id="PTHR33799:SF1">
    <property type="entry name" value="PTS SYSTEM MANNOSE-SPECIFIC EIIAB COMPONENT-RELATED"/>
    <property type="match status" value="1"/>
</dbReference>
<sequence>MKRRFLIATHSTLAEGFTNALQFFAGDEIDVTYINAYIDGKPIDEKINSFFSTLNDQDELIVLTDLLAGSVNQNLYKYISREHTHILTGINLALALSLVLESANDYLTKERINQLVNSSRENIVYMNEFQAEVDDDDE</sequence>
<proteinExistence type="predicted"/>
<dbReference type="PROSITE" id="PS51096">
    <property type="entry name" value="PTS_EIIA_TYPE_4"/>
    <property type="match status" value="1"/>
</dbReference>
<evidence type="ECO:0000256" key="1">
    <source>
        <dbReference type="ARBA" id="ARBA00022679"/>
    </source>
</evidence>
<comment type="caution">
    <text evidence="3">The sequence shown here is derived from an EMBL/GenBank/DDBJ whole genome shotgun (WGS) entry which is preliminary data.</text>
</comment>
<dbReference type="InterPro" id="IPR004701">
    <property type="entry name" value="PTS_EIIA_man-typ"/>
</dbReference>
<dbReference type="eggNOG" id="COG2893">
    <property type="taxonomic scope" value="Bacteria"/>
</dbReference>
<dbReference type="PANTHER" id="PTHR33799">
    <property type="entry name" value="PTS PERMEASE-RELATED-RELATED"/>
    <property type="match status" value="1"/>
</dbReference>
<gene>
    <name evidence="3" type="ORF">HMPREF9192_0672</name>
</gene>
<evidence type="ECO:0000259" key="2">
    <source>
        <dbReference type="PROSITE" id="PS51096"/>
    </source>
</evidence>